<protein>
    <submittedName>
        <fullName evidence="2">Uncharacterized protein</fullName>
    </submittedName>
</protein>
<feature type="region of interest" description="Disordered" evidence="1">
    <location>
        <begin position="140"/>
        <end position="162"/>
    </location>
</feature>
<keyword evidence="3" id="KW-1185">Reference proteome</keyword>
<feature type="compositionally biased region" description="Basic and acidic residues" evidence="1">
    <location>
        <begin position="140"/>
        <end position="157"/>
    </location>
</feature>
<dbReference type="AlphaFoldDB" id="A0AAN7NTC6"/>
<proteinExistence type="predicted"/>
<evidence type="ECO:0000313" key="2">
    <source>
        <dbReference type="EMBL" id="KAK4833068.1"/>
    </source>
</evidence>
<comment type="caution">
    <text evidence="2">The sequence shown here is derived from an EMBL/GenBank/DDBJ whole genome shotgun (WGS) entry which is preliminary data.</text>
</comment>
<evidence type="ECO:0000256" key="1">
    <source>
        <dbReference type="SAM" id="MobiDB-lite"/>
    </source>
</evidence>
<dbReference type="EMBL" id="JAUNZN010000001">
    <property type="protein sequence ID" value="KAK4833068.1"/>
    <property type="molecule type" value="Genomic_DNA"/>
</dbReference>
<dbReference type="Proteomes" id="UP001333110">
    <property type="component" value="Unassembled WGS sequence"/>
</dbReference>
<organism evidence="2 3">
    <name type="scientific">Mycteria americana</name>
    <name type="common">Wood stork</name>
    <dbReference type="NCBI Taxonomy" id="33587"/>
    <lineage>
        <taxon>Eukaryota</taxon>
        <taxon>Metazoa</taxon>
        <taxon>Chordata</taxon>
        <taxon>Craniata</taxon>
        <taxon>Vertebrata</taxon>
        <taxon>Euteleostomi</taxon>
        <taxon>Archelosauria</taxon>
        <taxon>Archosauria</taxon>
        <taxon>Dinosauria</taxon>
        <taxon>Saurischia</taxon>
        <taxon>Theropoda</taxon>
        <taxon>Coelurosauria</taxon>
        <taxon>Aves</taxon>
        <taxon>Neognathae</taxon>
        <taxon>Neoaves</taxon>
        <taxon>Aequornithes</taxon>
        <taxon>Ciconiiformes</taxon>
        <taxon>Ciconiidae</taxon>
        <taxon>Mycteria</taxon>
    </lineage>
</organism>
<reference evidence="2 3" key="1">
    <citation type="journal article" date="2023" name="J. Hered.">
        <title>Chromosome-level genome of the wood stork (Mycteria americana) provides insight into avian chromosome evolution.</title>
        <authorList>
            <person name="Flamio R. Jr."/>
            <person name="Ramstad K.M."/>
        </authorList>
    </citation>
    <scope>NUCLEOTIDE SEQUENCE [LARGE SCALE GENOMIC DNA]</scope>
    <source>
        <strain evidence="2">JAX WOST 10</strain>
    </source>
</reference>
<sequence length="462" mass="51842">MCLKEAVDPVGSLHWSRLPAGPVTLWRVRSLCWSKFAGRTCDPVGGPTLEQLVKNCSPWEGPTLEKFVKDCLTWERPHAGSGEESEEEGAAETTCDELTTTPIPHPLALLRREEVEKSEVKLSLGTRRGGNIFSALVAGQKEKTMSEKASEPAEPKHTSASREVANSMIIKRTTLPFASQPQTTQTEYFWEDAEAEDALQKSTPPLHSRIYLSTWYEPYCVSWFSPSRQLSTTQPLAHSPSVGWGRESEEQNMDFVHSHRCFEVYLLQHGLHPQPQMLRGIPAAAWTSSTATDASRYTCCSMDFIHSHRYFEVHLIQRGLILGPQSLQSYTCCGTDITMATDVSRYTLLWHGLIHGHRRFGVSCSHVDSSTGHSPFDSSSHQSSSLSSTAAQKQQQCPGHLPAQAQGHCCYQSVPRHSRVRNHRITESYRLEKTFKIIESNRKPNTTKTTTIPCPFKYLQGW</sequence>
<name>A0AAN7NTC6_MYCAM</name>
<accession>A0AAN7NTC6</accession>
<evidence type="ECO:0000313" key="3">
    <source>
        <dbReference type="Proteomes" id="UP001333110"/>
    </source>
</evidence>
<gene>
    <name evidence="2" type="ORF">QYF61_027730</name>
</gene>
<feature type="region of interest" description="Disordered" evidence="1">
    <location>
        <begin position="78"/>
        <end position="101"/>
    </location>
</feature>